<feature type="compositionally biased region" description="Polar residues" evidence="1">
    <location>
        <begin position="116"/>
        <end position="131"/>
    </location>
</feature>
<dbReference type="PANTHER" id="PTHR47481">
    <property type="match status" value="1"/>
</dbReference>
<sequence>MGYVEGTWICPVETVVKTGETTESVNLDQKIWLRQDRLVLQAIQATLTNNIAPLISSCQTSADAWSKLETTFANKSHTRMLTLLSTLMKVSKEGITVAEYMQNIKGDDNGSHLMLPNSSSPTKDANVSSSH</sequence>
<evidence type="ECO:0008006" key="4">
    <source>
        <dbReference type="Google" id="ProtNLM"/>
    </source>
</evidence>
<evidence type="ECO:0000313" key="2">
    <source>
        <dbReference type="EMBL" id="CAI9757224.1"/>
    </source>
</evidence>
<dbReference type="AlphaFoldDB" id="A0AAD2DKE0"/>
<name>A0AAD2DKE0_9LAMI</name>
<proteinExistence type="predicted"/>
<protein>
    <recommendedName>
        <fullName evidence="4">Gag protein</fullName>
    </recommendedName>
</protein>
<dbReference type="Proteomes" id="UP000834106">
    <property type="component" value="Chromosome 2"/>
</dbReference>
<reference evidence="2" key="1">
    <citation type="submission" date="2023-05" db="EMBL/GenBank/DDBJ databases">
        <authorList>
            <person name="Huff M."/>
        </authorList>
    </citation>
    <scope>NUCLEOTIDE SEQUENCE</scope>
</reference>
<keyword evidence="3" id="KW-1185">Reference proteome</keyword>
<organism evidence="2 3">
    <name type="scientific">Fraxinus pennsylvanica</name>
    <dbReference type="NCBI Taxonomy" id="56036"/>
    <lineage>
        <taxon>Eukaryota</taxon>
        <taxon>Viridiplantae</taxon>
        <taxon>Streptophyta</taxon>
        <taxon>Embryophyta</taxon>
        <taxon>Tracheophyta</taxon>
        <taxon>Spermatophyta</taxon>
        <taxon>Magnoliopsida</taxon>
        <taxon>eudicotyledons</taxon>
        <taxon>Gunneridae</taxon>
        <taxon>Pentapetalae</taxon>
        <taxon>asterids</taxon>
        <taxon>lamiids</taxon>
        <taxon>Lamiales</taxon>
        <taxon>Oleaceae</taxon>
        <taxon>Oleeae</taxon>
        <taxon>Fraxinus</taxon>
    </lineage>
</organism>
<dbReference type="Pfam" id="PF14223">
    <property type="entry name" value="Retrotran_gag_2"/>
    <property type="match status" value="1"/>
</dbReference>
<dbReference type="PANTHER" id="PTHR47481:SF31">
    <property type="entry name" value="OS01G0873500 PROTEIN"/>
    <property type="match status" value="1"/>
</dbReference>
<dbReference type="EMBL" id="OU503037">
    <property type="protein sequence ID" value="CAI9757224.1"/>
    <property type="molecule type" value="Genomic_DNA"/>
</dbReference>
<evidence type="ECO:0000256" key="1">
    <source>
        <dbReference type="SAM" id="MobiDB-lite"/>
    </source>
</evidence>
<accession>A0AAD2DKE0</accession>
<gene>
    <name evidence="2" type="ORF">FPE_LOCUS4654</name>
</gene>
<evidence type="ECO:0000313" key="3">
    <source>
        <dbReference type="Proteomes" id="UP000834106"/>
    </source>
</evidence>
<feature type="region of interest" description="Disordered" evidence="1">
    <location>
        <begin position="108"/>
        <end position="131"/>
    </location>
</feature>